<feature type="transmembrane region" description="Helical" evidence="8">
    <location>
        <begin position="355"/>
        <end position="372"/>
    </location>
</feature>
<feature type="transmembrane region" description="Helical" evidence="8">
    <location>
        <begin position="237"/>
        <end position="255"/>
    </location>
</feature>
<name>A0AAD1H133_MYCXE</name>
<comment type="subcellular location">
    <subcellularLocation>
        <location evidence="1">Cell membrane</location>
        <topology evidence="1">Multi-pass membrane protein</topology>
    </subcellularLocation>
</comment>
<evidence type="ECO:0000256" key="5">
    <source>
        <dbReference type="ARBA" id="ARBA00022692"/>
    </source>
</evidence>
<dbReference type="GO" id="GO:0010041">
    <property type="term" value="P:response to iron(III) ion"/>
    <property type="evidence" value="ECO:0007669"/>
    <property type="project" value="TreeGrafter"/>
</dbReference>
<dbReference type="Proteomes" id="UP000464624">
    <property type="component" value="Chromosome"/>
</dbReference>
<dbReference type="InterPro" id="IPR050297">
    <property type="entry name" value="LipidA_mod_glycosyltrf_83"/>
</dbReference>
<keyword evidence="6 8" id="KW-1133">Transmembrane helix</keyword>
<sequence>MRMGPICDTLGARAAIPGEVAGPVALSRTPVKRSMCCGKHCGTTYYKFTTAGLQPAASISAGAGDSGPVTGGNQVHHPSPKVTTTMSVSTVAQPAEAAVAGPPLRRPRPGRLLDPLSVALLAAVVSGAGASRPSLWFDEGATISAAASRSLSELWRLLGRIDAVHGLYYLVMHGWFTVFPPTEFWSRVPSCLAIGAAAAGVVVFAKQFCPRTTAVCAGVVFAILPRTTWAGIEARSYAFSAAAAVWLTVLLVTSARRNRARLWLFYALGLTLSVLLHVYEVLLVPTYAAVLPMITRRKAAVTWWAITSGAVVAALTPFMLFAHAQRYQVAWIFPINWHNVIDVTQHQYFDNSVPFAVLAAVLIVAAVTLRIAKGQRPVGKTRELLLICAAWMAIPTAVSLAYSAISEPMYYARYLFFTAPAMAVVLAVCIVTITTNPRAVTAMLIGLALAALPHYLWSQRSPFAKEGWDYSQVADVVTAHAAPGDCLLVDNTVFWAPGPIRALLATRPAAFRPLVDVGRGARGPDRGTLWDGHVAVWLVMDKLSKCTTVWTITNHDTTLPAHQTGRSLPAGPAFGRAPAYQFPRKLGFRIVERWQLHRTQVLKSTR</sequence>
<feature type="transmembrane region" description="Helical" evidence="8">
    <location>
        <begin position="302"/>
        <end position="322"/>
    </location>
</feature>
<protein>
    <submittedName>
        <fullName evidence="9">Mannosyltransferase</fullName>
    </submittedName>
</protein>
<evidence type="ECO:0000256" key="8">
    <source>
        <dbReference type="SAM" id="Phobius"/>
    </source>
</evidence>
<dbReference type="KEGG" id="mxe:MYXE_27110"/>
<evidence type="ECO:0000256" key="1">
    <source>
        <dbReference type="ARBA" id="ARBA00004651"/>
    </source>
</evidence>
<feature type="transmembrane region" description="Helical" evidence="8">
    <location>
        <begin position="262"/>
        <end position="282"/>
    </location>
</feature>
<feature type="transmembrane region" description="Helical" evidence="8">
    <location>
        <begin position="411"/>
        <end position="433"/>
    </location>
</feature>
<evidence type="ECO:0000256" key="4">
    <source>
        <dbReference type="ARBA" id="ARBA00022679"/>
    </source>
</evidence>
<keyword evidence="2" id="KW-1003">Cell membrane</keyword>
<dbReference type="GO" id="GO:0016763">
    <property type="term" value="F:pentosyltransferase activity"/>
    <property type="evidence" value="ECO:0007669"/>
    <property type="project" value="TreeGrafter"/>
</dbReference>
<dbReference type="GO" id="GO:0005886">
    <property type="term" value="C:plasma membrane"/>
    <property type="evidence" value="ECO:0007669"/>
    <property type="project" value="UniProtKB-SubCell"/>
</dbReference>
<keyword evidence="5 8" id="KW-0812">Transmembrane</keyword>
<keyword evidence="4" id="KW-0808">Transferase</keyword>
<reference evidence="9 10" key="1">
    <citation type="submission" date="2019-12" db="EMBL/GenBank/DDBJ databases">
        <title>Complete genome sequence of Mycolicibacterium xenopi str. JCM15661T.</title>
        <authorList>
            <person name="Yoshida M."/>
            <person name="Fukano H."/>
            <person name="Asakura T."/>
            <person name="Hoshino Y."/>
        </authorList>
    </citation>
    <scope>NUCLEOTIDE SEQUENCE [LARGE SCALE GENOMIC DNA]</scope>
    <source>
        <strain evidence="9 10">JCM 15661T</strain>
    </source>
</reference>
<dbReference type="PANTHER" id="PTHR33908:SF3">
    <property type="entry name" value="UNDECAPRENYL PHOSPHATE-ALPHA-4-AMINO-4-DEOXY-L-ARABINOSE ARABINOSYL TRANSFERASE"/>
    <property type="match status" value="1"/>
</dbReference>
<feature type="transmembrane region" description="Helical" evidence="8">
    <location>
        <begin position="212"/>
        <end position="231"/>
    </location>
</feature>
<gene>
    <name evidence="9" type="ORF">MYXE_27110</name>
</gene>
<feature type="transmembrane region" description="Helical" evidence="8">
    <location>
        <begin position="184"/>
        <end position="205"/>
    </location>
</feature>
<keyword evidence="3 9" id="KW-0328">Glycosyltransferase</keyword>
<accession>A0AAD1H133</accession>
<keyword evidence="7 8" id="KW-0472">Membrane</keyword>
<dbReference type="GO" id="GO:0009103">
    <property type="term" value="P:lipopolysaccharide biosynthetic process"/>
    <property type="evidence" value="ECO:0007669"/>
    <property type="project" value="UniProtKB-ARBA"/>
</dbReference>
<evidence type="ECO:0000256" key="7">
    <source>
        <dbReference type="ARBA" id="ARBA00023136"/>
    </source>
</evidence>
<proteinExistence type="predicted"/>
<dbReference type="PANTHER" id="PTHR33908">
    <property type="entry name" value="MANNOSYLTRANSFERASE YKCB-RELATED"/>
    <property type="match status" value="1"/>
</dbReference>
<evidence type="ECO:0000313" key="10">
    <source>
        <dbReference type="Proteomes" id="UP000464624"/>
    </source>
</evidence>
<evidence type="ECO:0000313" key="9">
    <source>
        <dbReference type="EMBL" id="BBU22921.1"/>
    </source>
</evidence>
<feature type="transmembrane region" description="Helical" evidence="8">
    <location>
        <begin position="440"/>
        <end position="457"/>
    </location>
</feature>
<evidence type="ECO:0000256" key="2">
    <source>
        <dbReference type="ARBA" id="ARBA00022475"/>
    </source>
</evidence>
<evidence type="ECO:0000256" key="6">
    <source>
        <dbReference type="ARBA" id="ARBA00022989"/>
    </source>
</evidence>
<organism evidence="9 10">
    <name type="scientific">Mycobacterium xenopi</name>
    <dbReference type="NCBI Taxonomy" id="1789"/>
    <lineage>
        <taxon>Bacteria</taxon>
        <taxon>Bacillati</taxon>
        <taxon>Actinomycetota</taxon>
        <taxon>Actinomycetes</taxon>
        <taxon>Mycobacteriales</taxon>
        <taxon>Mycobacteriaceae</taxon>
        <taxon>Mycobacterium</taxon>
    </lineage>
</organism>
<evidence type="ECO:0000256" key="3">
    <source>
        <dbReference type="ARBA" id="ARBA00022676"/>
    </source>
</evidence>
<feature type="transmembrane region" description="Helical" evidence="8">
    <location>
        <begin position="384"/>
        <end position="405"/>
    </location>
</feature>
<dbReference type="EMBL" id="AP022314">
    <property type="protein sequence ID" value="BBU22921.1"/>
    <property type="molecule type" value="Genomic_DNA"/>
</dbReference>
<dbReference type="AlphaFoldDB" id="A0AAD1H133"/>